<dbReference type="GO" id="GO:0016757">
    <property type="term" value="F:glycosyltransferase activity"/>
    <property type="evidence" value="ECO:0007669"/>
    <property type="project" value="InterPro"/>
</dbReference>
<evidence type="ECO:0000313" key="4">
    <source>
        <dbReference type="Proteomes" id="UP000034181"/>
    </source>
</evidence>
<dbReference type="SUPFAM" id="SSF53756">
    <property type="entry name" value="UDP-Glycosyltransferase/glycogen phosphorylase"/>
    <property type="match status" value="1"/>
</dbReference>
<accession>A0A0G0KJL1</accession>
<feature type="domain" description="Glycosyl transferase family 1" evidence="2">
    <location>
        <begin position="197"/>
        <end position="280"/>
    </location>
</feature>
<keyword evidence="1 3" id="KW-0808">Transferase</keyword>
<evidence type="ECO:0000313" key="3">
    <source>
        <dbReference type="EMBL" id="KKQ75695.1"/>
    </source>
</evidence>
<dbReference type="Proteomes" id="UP000034181">
    <property type="component" value="Unassembled WGS sequence"/>
</dbReference>
<dbReference type="Pfam" id="PF00534">
    <property type="entry name" value="Glycos_transf_1"/>
    <property type="match status" value="1"/>
</dbReference>
<proteinExistence type="predicted"/>
<protein>
    <submittedName>
        <fullName evidence="3">Glycosyl transferase, group 1</fullName>
    </submittedName>
</protein>
<evidence type="ECO:0000259" key="2">
    <source>
        <dbReference type="Pfam" id="PF00534"/>
    </source>
</evidence>
<dbReference type="Gene3D" id="3.40.50.2000">
    <property type="entry name" value="Glycogen Phosphorylase B"/>
    <property type="match status" value="2"/>
</dbReference>
<name>A0A0G0KJL1_9BACT</name>
<dbReference type="InterPro" id="IPR001296">
    <property type="entry name" value="Glyco_trans_1"/>
</dbReference>
<reference evidence="3 4" key="1">
    <citation type="journal article" date="2015" name="Nature">
        <title>rRNA introns, odd ribosomes, and small enigmatic genomes across a large radiation of phyla.</title>
        <authorList>
            <person name="Brown C.T."/>
            <person name="Hug L.A."/>
            <person name="Thomas B.C."/>
            <person name="Sharon I."/>
            <person name="Castelle C.J."/>
            <person name="Singh A."/>
            <person name="Wilkins M.J."/>
            <person name="Williams K.H."/>
            <person name="Banfield J.F."/>
        </authorList>
    </citation>
    <scope>NUCLEOTIDE SEQUENCE [LARGE SCALE GENOMIC DNA]</scope>
</reference>
<dbReference type="GO" id="GO:0009103">
    <property type="term" value="P:lipopolysaccharide biosynthetic process"/>
    <property type="evidence" value="ECO:0007669"/>
    <property type="project" value="TreeGrafter"/>
</dbReference>
<dbReference type="PANTHER" id="PTHR46401:SF2">
    <property type="entry name" value="GLYCOSYLTRANSFERASE WBBK-RELATED"/>
    <property type="match status" value="1"/>
</dbReference>
<organism evidence="3 4">
    <name type="scientific">Candidatus Woesebacteria bacterium GW2011_GWB1_38_5b</name>
    <dbReference type="NCBI Taxonomy" id="1618569"/>
    <lineage>
        <taxon>Bacteria</taxon>
        <taxon>Candidatus Woeseibacteriota</taxon>
    </lineage>
</organism>
<dbReference type="PANTHER" id="PTHR46401">
    <property type="entry name" value="GLYCOSYLTRANSFERASE WBBK-RELATED"/>
    <property type="match status" value="1"/>
</dbReference>
<dbReference type="CDD" id="cd03801">
    <property type="entry name" value="GT4_PimA-like"/>
    <property type="match status" value="1"/>
</dbReference>
<evidence type="ECO:0000256" key="1">
    <source>
        <dbReference type="ARBA" id="ARBA00022679"/>
    </source>
</evidence>
<sequence>MKITILSYYSGQVNRGVETWAQNLKEKLPEKFDVQIISGEKSAINVWNKLLYFSQNFLNHLLQIIASDIVIPANGSIQTLLCRIATWTTGRPMIVFGHSGPGADDKWNLLCSPDIFVVFSEAQKKWAEKHKFFWTKIVIIPHAVDTKRFIPAQKKHKAKVVLCVAANLPQKRIGLVKKAVAMLKGYKFIAVGKGNPGEVPFSDMPKIYQAADVFCFVPWEREAFGLVFLEAMAGNLPVVTIDDVIRREIIGTAGIFVKDPYDAKSLASAIVRAYKKNWGNIPRRQAEKFAWSKIITKYEKLFVGYSHH</sequence>
<comment type="caution">
    <text evidence="3">The sequence shown here is derived from an EMBL/GenBank/DDBJ whole genome shotgun (WGS) entry which is preliminary data.</text>
</comment>
<dbReference type="EMBL" id="LBUZ01000006">
    <property type="protein sequence ID" value="KKQ75695.1"/>
    <property type="molecule type" value="Genomic_DNA"/>
</dbReference>
<gene>
    <name evidence="3" type="ORF">US96_C0006G0007</name>
</gene>
<dbReference type="AlphaFoldDB" id="A0A0G0KJL1"/>